<sequence>MAPKTKEISLDMRKHITELHKAKTFPGNRKNFKTVIYNRWLHRKKVFRLAVLKISPDLVGPGKLTSRAKRVIVRSATNKPMTSAQNIANELLLSCNVSVSVQTV</sequence>
<organism evidence="1 2">
    <name type="scientific">Trichonephila clavata</name>
    <name type="common">Joro spider</name>
    <name type="synonym">Nephila clavata</name>
    <dbReference type="NCBI Taxonomy" id="2740835"/>
    <lineage>
        <taxon>Eukaryota</taxon>
        <taxon>Metazoa</taxon>
        <taxon>Ecdysozoa</taxon>
        <taxon>Arthropoda</taxon>
        <taxon>Chelicerata</taxon>
        <taxon>Arachnida</taxon>
        <taxon>Araneae</taxon>
        <taxon>Araneomorphae</taxon>
        <taxon>Entelegynae</taxon>
        <taxon>Araneoidea</taxon>
        <taxon>Nephilidae</taxon>
        <taxon>Trichonephila</taxon>
    </lineage>
</organism>
<name>A0A8X6KXX1_TRICU</name>
<evidence type="ECO:0000313" key="1">
    <source>
        <dbReference type="EMBL" id="GFQ88326.1"/>
    </source>
</evidence>
<comment type="caution">
    <text evidence="1">The sequence shown here is derived from an EMBL/GenBank/DDBJ whole genome shotgun (WGS) entry which is preliminary data.</text>
</comment>
<keyword evidence="2" id="KW-1185">Reference proteome</keyword>
<protein>
    <submittedName>
        <fullName evidence="1">Uncharacterized protein</fullName>
    </submittedName>
</protein>
<dbReference type="EMBL" id="BMAO01013359">
    <property type="protein sequence ID" value="GFQ88326.1"/>
    <property type="molecule type" value="Genomic_DNA"/>
</dbReference>
<dbReference type="AlphaFoldDB" id="A0A8X6KXX1"/>
<reference evidence="1" key="1">
    <citation type="submission" date="2020-07" db="EMBL/GenBank/DDBJ databases">
        <title>Multicomponent nature underlies the extraordinary mechanical properties of spider dragline silk.</title>
        <authorList>
            <person name="Kono N."/>
            <person name="Nakamura H."/>
            <person name="Mori M."/>
            <person name="Yoshida Y."/>
            <person name="Ohtoshi R."/>
            <person name="Malay A.D."/>
            <person name="Moran D.A.P."/>
            <person name="Tomita M."/>
            <person name="Numata K."/>
            <person name="Arakawa K."/>
        </authorList>
    </citation>
    <scope>NUCLEOTIDE SEQUENCE</scope>
</reference>
<evidence type="ECO:0000313" key="2">
    <source>
        <dbReference type="Proteomes" id="UP000887116"/>
    </source>
</evidence>
<proteinExistence type="predicted"/>
<accession>A0A8X6KXX1</accession>
<gene>
    <name evidence="1" type="ORF">TNCT_390371</name>
</gene>
<dbReference type="Proteomes" id="UP000887116">
    <property type="component" value="Unassembled WGS sequence"/>
</dbReference>